<dbReference type="AlphaFoldDB" id="A0A0H3IYZ2"/>
<dbReference type="EMBL" id="JPGY02000001">
    <property type="protein sequence ID" value="KRU13260.1"/>
    <property type="molecule type" value="Genomic_DNA"/>
</dbReference>
<dbReference type="Proteomes" id="UP000030905">
    <property type="component" value="Chromosome"/>
</dbReference>
<dbReference type="PATRIC" id="fig|1262449.3.peg.542"/>
<reference evidence="2 3" key="3">
    <citation type="journal article" name="Genome Announc.">
        <title>Improved Draft Genome Sequence of Clostridium pasteurianum Strain ATCC 6013 (DSM 525) Using a Hybrid Next-Generation Sequencing Approach.</title>
        <authorList>
            <person name="Pyne M.E."/>
            <person name="Utturkar S."/>
            <person name="Brown S.D."/>
            <person name="Moo-Young M."/>
            <person name="Chung D.A."/>
            <person name="Chou C.P."/>
        </authorList>
    </citation>
    <scope>NUCLEOTIDE SEQUENCE [LARGE SCALE GENOMIC DNA]</scope>
    <source>
        <strain evidence="2 3">ATCC 6013</strain>
    </source>
</reference>
<protein>
    <recommendedName>
        <fullName evidence="5">RES domain-containing protein</fullName>
    </recommendedName>
</protein>
<dbReference type="RefSeq" id="WP_004455389.1">
    <property type="nucleotide sequence ID" value="NZ_ANZB01000001.1"/>
</dbReference>
<evidence type="ECO:0000313" key="4">
    <source>
        <dbReference type="Proteomes" id="UP000030905"/>
    </source>
</evidence>
<gene>
    <name evidence="1" type="ORF">CLPA_c06410</name>
    <name evidence="2" type="ORF">CP6013_02508</name>
</gene>
<keyword evidence="4" id="KW-1185">Reference proteome</keyword>
<evidence type="ECO:0000313" key="3">
    <source>
        <dbReference type="Proteomes" id="UP000028042"/>
    </source>
</evidence>
<evidence type="ECO:0008006" key="5">
    <source>
        <dbReference type="Google" id="ProtNLM"/>
    </source>
</evidence>
<proteinExistence type="predicted"/>
<organism evidence="1 4">
    <name type="scientific">Clostridium pasteurianum DSM 525 = ATCC 6013</name>
    <dbReference type="NCBI Taxonomy" id="1262449"/>
    <lineage>
        <taxon>Bacteria</taxon>
        <taxon>Bacillati</taxon>
        <taxon>Bacillota</taxon>
        <taxon>Clostridia</taxon>
        <taxon>Eubacteriales</taxon>
        <taxon>Clostridiaceae</taxon>
        <taxon>Clostridium</taxon>
    </lineage>
</organism>
<evidence type="ECO:0000313" key="2">
    <source>
        <dbReference type="EMBL" id="KRU13260.1"/>
    </source>
</evidence>
<dbReference type="KEGG" id="cpat:CLPA_c06410"/>
<dbReference type="KEGG" id="cpae:CPAST_c06410"/>
<reference evidence="1 4" key="1">
    <citation type="journal article" date="2015" name="Genome Announc.">
        <title>Complete Genome Sequence of the Nitrogen-Fixing and Solvent-Producing Clostridium pasteurianum DSM 525.</title>
        <authorList>
            <person name="Poehlein A."/>
            <person name="Grosse-Honebrink A."/>
            <person name="Zhang Y."/>
            <person name="Minton N.P."/>
            <person name="Daniel R."/>
        </authorList>
    </citation>
    <scope>NUCLEOTIDE SEQUENCE [LARGE SCALE GENOMIC DNA]</scope>
    <source>
        <strain evidence="1">DSM 525</strain>
        <strain evidence="4">DSM 525 / ATCC 6013</strain>
    </source>
</reference>
<dbReference type="GeneID" id="93072862"/>
<dbReference type="Proteomes" id="UP000028042">
    <property type="component" value="Unassembled WGS sequence"/>
</dbReference>
<reference evidence="2" key="2">
    <citation type="submission" date="2015-10" db="EMBL/GenBank/DDBJ databases">
        <title>Improved Draft Genome Sequence of Clostridium pasteurianum Strain ATCC 6013 (DSM 525) Using a Hybrid Next-Generation Sequencing Approach.</title>
        <authorList>
            <person name="Pyne M.E."/>
            <person name="Utturkar S.M."/>
            <person name="Brown S.D."/>
            <person name="Moo-Young M."/>
            <person name="Chung D.A."/>
            <person name="Chou P.C."/>
        </authorList>
    </citation>
    <scope>NUCLEOTIDE SEQUENCE</scope>
    <source>
        <strain evidence="2">ATCC 6013</strain>
    </source>
</reference>
<name>A0A0H3IYZ2_CLOPA</name>
<sequence length="422" mass="50204">MNCIIYFLTDYYQKSLRSLAQTQADSYEEVLDKYKKIFISHLNYVKNKKCNFESCKFGCNNECSNLKEIIKNIDVNKIQDFFDTIKKIYINWIDAKTSDSLNELKTLLHNFKMIDFKAEDITKELFFKGRLSEQILTTWQMFHIPFNKRYLISNQRYSLTGQPLIYLGKSVIDVVEELEVSQEQLSLLKVSTFEIKENLRVYDLRNDIYNDVINAKIESRILGNDSKEIINEGKFFKNILSSICSFQKRKEHRNFSFCEEYVLPQVLAQTLKNELFHGIIYHSTKKFNNINFEISSEEDSWIQYIKRTKYKENVALFTHFNDEHVYDRNLYEKLTISTPIDIAKLNTIKIDDLKNIQAEINQTKKQDMISICETLLSKFDREFSQCCINEKKYRETNIGQLHIYHLYSIFNRILTQCNEEVK</sequence>
<dbReference type="EMBL" id="CP009268">
    <property type="protein sequence ID" value="AJA50729.1"/>
    <property type="molecule type" value="Genomic_DNA"/>
</dbReference>
<accession>A0A0H3IYZ2</accession>
<evidence type="ECO:0000313" key="1">
    <source>
        <dbReference type="EMBL" id="AJA50729.1"/>
    </source>
</evidence>
<dbReference type="eggNOG" id="ENOG50325ED">
    <property type="taxonomic scope" value="Bacteria"/>
</dbReference>